<evidence type="ECO:0008006" key="4">
    <source>
        <dbReference type="Google" id="ProtNLM"/>
    </source>
</evidence>
<dbReference type="PANTHER" id="PTHR42047:SF1">
    <property type="entry name" value="PROTEIN, PUTATIVE (AFU_ORTHOLOGUE AFUA_6G03560)-RELATED"/>
    <property type="match status" value="1"/>
</dbReference>
<organism evidence="2 3">
    <name type="scientific">Bimuria novae-zelandiae CBS 107.79</name>
    <dbReference type="NCBI Taxonomy" id="1447943"/>
    <lineage>
        <taxon>Eukaryota</taxon>
        <taxon>Fungi</taxon>
        <taxon>Dikarya</taxon>
        <taxon>Ascomycota</taxon>
        <taxon>Pezizomycotina</taxon>
        <taxon>Dothideomycetes</taxon>
        <taxon>Pleosporomycetidae</taxon>
        <taxon>Pleosporales</taxon>
        <taxon>Massarineae</taxon>
        <taxon>Didymosphaeriaceae</taxon>
        <taxon>Bimuria</taxon>
    </lineage>
</organism>
<gene>
    <name evidence="2" type="ORF">BU23DRAFT_562912</name>
</gene>
<proteinExistence type="predicted"/>
<dbReference type="EMBL" id="ML976657">
    <property type="protein sequence ID" value="KAF1979492.1"/>
    <property type="molecule type" value="Genomic_DNA"/>
</dbReference>
<dbReference type="PANTHER" id="PTHR42047">
    <property type="entry name" value="PROTEIN, PUTATIVE (AFU_ORTHOLOGUE AFUA_6G03560)-RELATED"/>
    <property type="match status" value="1"/>
</dbReference>
<dbReference type="Proteomes" id="UP000800036">
    <property type="component" value="Unassembled WGS sequence"/>
</dbReference>
<protein>
    <recommendedName>
        <fullName evidence="4">IgE-binding protein</fullName>
    </recommendedName>
</protein>
<reference evidence="2" key="1">
    <citation type="journal article" date="2020" name="Stud. Mycol.">
        <title>101 Dothideomycetes genomes: a test case for predicting lifestyles and emergence of pathogens.</title>
        <authorList>
            <person name="Haridas S."/>
            <person name="Albert R."/>
            <person name="Binder M."/>
            <person name="Bloem J."/>
            <person name="Labutti K."/>
            <person name="Salamov A."/>
            <person name="Andreopoulos B."/>
            <person name="Baker S."/>
            <person name="Barry K."/>
            <person name="Bills G."/>
            <person name="Bluhm B."/>
            <person name="Cannon C."/>
            <person name="Castanera R."/>
            <person name="Culley D."/>
            <person name="Daum C."/>
            <person name="Ezra D."/>
            <person name="Gonzalez J."/>
            <person name="Henrissat B."/>
            <person name="Kuo A."/>
            <person name="Liang C."/>
            <person name="Lipzen A."/>
            <person name="Lutzoni F."/>
            <person name="Magnuson J."/>
            <person name="Mondo S."/>
            <person name="Nolan M."/>
            <person name="Ohm R."/>
            <person name="Pangilinan J."/>
            <person name="Park H.-J."/>
            <person name="Ramirez L."/>
            <person name="Alfaro M."/>
            <person name="Sun H."/>
            <person name="Tritt A."/>
            <person name="Yoshinaga Y."/>
            <person name="Zwiers L.-H."/>
            <person name="Turgeon B."/>
            <person name="Goodwin S."/>
            <person name="Spatafora J."/>
            <person name="Crous P."/>
            <person name="Grigoriev I."/>
        </authorList>
    </citation>
    <scope>NUCLEOTIDE SEQUENCE</scope>
    <source>
        <strain evidence="2">CBS 107.79</strain>
    </source>
</reference>
<keyword evidence="3" id="KW-1185">Reference proteome</keyword>
<feature type="chain" id="PRO_5025356663" description="IgE-binding protein" evidence="1">
    <location>
        <begin position="17"/>
        <end position="200"/>
    </location>
</feature>
<dbReference type="AlphaFoldDB" id="A0A6A5VUU6"/>
<accession>A0A6A5VUU6</accession>
<dbReference type="InterPro" id="IPR052820">
    <property type="entry name" value="PhiA_domain"/>
</dbReference>
<dbReference type="OrthoDB" id="5430620at2759"/>
<sequence>MKSVAAFSALLASVLARPQGYETPAPAPGPAYFQVLSARSASPIHFRPLQANGGKFWLGGTPSGYCPVEVVGNATCEQYPGNQTTLAGGFGTLSLGVVVPGGQQVYIAPDGRMSYTTAHSAYVPEGSVRDGWSRTFREDPTDPLGSLAFEGGLIACPDPADQYNPWAVYGQTANFTAPSADCLVFSSITTNETDAGAWQY</sequence>
<feature type="signal peptide" evidence="1">
    <location>
        <begin position="1"/>
        <end position="16"/>
    </location>
</feature>
<evidence type="ECO:0000313" key="2">
    <source>
        <dbReference type="EMBL" id="KAF1979492.1"/>
    </source>
</evidence>
<evidence type="ECO:0000256" key="1">
    <source>
        <dbReference type="SAM" id="SignalP"/>
    </source>
</evidence>
<keyword evidence="1" id="KW-0732">Signal</keyword>
<evidence type="ECO:0000313" key="3">
    <source>
        <dbReference type="Proteomes" id="UP000800036"/>
    </source>
</evidence>
<name>A0A6A5VUU6_9PLEO</name>